<gene>
    <name evidence="1" type="ORF">F4821DRAFT_265713</name>
</gene>
<comment type="caution">
    <text evidence="1">The sequence shown here is derived from an EMBL/GenBank/DDBJ whole genome shotgun (WGS) entry which is preliminary data.</text>
</comment>
<organism evidence="1 2">
    <name type="scientific">Hypoxylon rubiginosum</name>
    <dbReference type="NCBI Taxonomy" id="110542"/>
    <lineage>
        <taxon>Eukaryota</taxon>
        <taxon>Fungi</taxon>
        <taxon>Dikarya</taxon>
        <taxon>Ascomycota</taxon>
        <taxon>Pezizomycotina</taxon>
        <taxon>Sordariomycetes</taxon>
        <taxon>Xylariomycetidae</taxon>
        <taxon>Xylariales</taxon>
        <taxon>Hypoxylaceae</taxon>
        <taxon>Hypoxylon</taxon>
    </lineage>
</organism>
<sequence length="85" mass="9079">MALITLAVLSAIPAALAGTEFVASTTDERGRQELLHIMGQMRRQDKLFMTTYWNSAPNKESCEGHDTGSGNGGDVCCSDRATGCI</sequence>
<reference evidence="1 2" key="1">
    <citation type="journal article" date="2022" name="New Phytol.">
        <title>Ecological generalism drives hyperdiversity of secondary metabolite gene clusters in xylarialean endophytes.</title>
        <authorList>
            <person name="Franco M.E.E."/>
            <person name="Wisecaver J.H."/>
            <person name="Arnold A.E."/>
            <person name="Ju Y.M."/>
            <person name="Slot J.C."/>
            <person name="Ahrendt S."/>
            <person name="Moore L.P."/>
            <person name="Eastman K.E."/>
            <person name="Scott K."/>
            <person name="Konkel Z."/>
            <person name="Mondo S.J."/>
            <person name="Kuo A."/>
            <person name="Hayes R.D."/>
            <person name="Haridas S."/>
            <person name="Andreopoulos B."/>
            <person name="Riley R."/>
            <person name="LaButti K."/>
            <person name="Pangilinan J."/>
            <person name="Lipzen A."/>
            <person name="Amirebrahimi M."/>
            <person name="Yan J."/>
            <person name="Adam C."/>
            <person name="Keymanesh K."/>
            <person name="Ng V."/>
            <person name="Louie K."/>
            <person name="Northen T."/>
            <person name="Drula E."/>
            <person name="Henrissat B."/>
            <person name="Hsieh H.M."/>
            <person name="Youens-Clark K."/>
            <person name="Lutzoni F."/>
            <person name="Miadlikowska J."/>
            <person name="Eastwood D.C."/>
            <person name="Hamelin R.C."/>
            <person name="Grigoriev I.V."/>
            <person name="U'Ren J.M."/>
        </authorList>
    </citation>
    <scope>NUCLEOTIDE SEQUENCE [LARGE SCALE GENOMIC DNA]</scope>
    <source>
        <strain evidence="1 2">ER1909</strain>
    </source>
</reference>
<proteinExistence type="predicted"/>
<evidence type="ECO:0000313" key="2">
    <source>
        <dbReference type="Proteomes" id="UP001497680"/>
    </source>
</evidence>
<name>A0ACC0CJQ3_9PEZI</name>
<keyword evidence="2" id="KW-1185">Reference proteome</keyword>
<accession>A0ACC0CJQ3</accession>
<dbReference type="Proteomes" id="UP001497680">
    <property type="component" value="Unassembled WGS sequence"/>
</dbReference>
<evidence type="ECO:0000313" key="1">
    <source>
        <dbReference type="EMBL" id="KAI6080624.1"/>
    </source>
</evidence>
<dbReference type="EMBL" id="MU394431">
    <property type="protein sequence ID" value="KAI6080624.1"/>
    <property type="molecule type" value="Genomic_DNA"/>
</dbReference>
<protein>
    <submittedName>
        <fullName evidence="1">Uncharacterized protein</fullName>
    </submittedName>
</protein>